<evidence type="ECO:0000256" key="2">
    <source>
        <dbReference type="SAM" id="SignalP"/>
    </source>
</evidence>
<feature type="transmembrane region" description="Helical" evidence="1">
    <location>
        <begin position="213"/>
        <end position="234"/>
    </location>
</feature>
<feature type="chain" id="PRO_5019839675" description="Integral membrane protein" evidence="2">
    <location>
        <begin position="21"/>
        <end position="295"/>
    </location>
</feature>
<dbReference type="AlphaFoldDB" id="A0A496PLV9"/>
<reference evidence="3 4" key="1">
    <citation type="submission" date="2018-07" db="EMBL/GenBank/DDBJ databases">
        <title>Arthrobacter sp. nov., isolated from raw cow's milk with high bacterial count.</title>
        <authorList>
            <person name="Hahne J."/>
            <person name="Isele D."/>
            <person name="Lipski A."/>
        </authorList>
    </citation>
    <scope>NUCLEOTIDE SEQUENCE [LARGE SCALE GENOMIC DNA]</scope>
    <source>
        <strain evidence="3 4">JZ R-183</strain>
    </source>
</reference>
<evidence type="ECO:0000313" key="4">
    <source>
        <dbReference type="Proteomes" id="UP000273119"/>
    </source>
</evidence>
<feature type="transmembrane region" description="Helical" evidence="1">
    <location>
        <begin position="262"/>
        <end position="285"/>
    </location>
</feature>
<sequence length="295" mass="30416">MRNVLAVLLAALAALSGASAWGGSVIDQALTQPQTLHSTLGPLIDNQDVRAMLATRVKAQVVERMPGGVVPKRAAKLVDAAAKRATDAVLDDPQVKQSWLDSLDESRELYVQRVRKEGGNAGRVEVVLDPLATLAATHVSDALNSTGVKIKAPSNVTWRLDEDISEISPVASLAVPGTQLVVHQSQYWLIYAIVAAALMLLALLAAKRRAVAIFTAGVVGGAAGLVGVWVAGLVGGVAEGNGNAVAGAAAGSLGTLMRETSFPVALAGAALFVLGVVMLIIGGVVNRRRSVDFAV</sequence>
<keyword evidence="1" id="KW-0812">Transmembrane</keyword>
<dbReference type="Proteomes" id="UP000273119">
    <property type="component" value="Unassembled WGS sequence"/>
</dbReference>
<keyword evidence="1" id="KW-0472">Membrane</keyword>
<dbReference type="EMBL" id="QQXL01000001">
    <property type="protein sequence ID" value="RKW71531.1"/>
    <property type="molecule type" value="Genomic_DNA"/>
</dbReference>
<proteinExistence type="predicted"/>
<keyword evidence="2" id="KW-0732">Signal</keyword>
<keyword evidence="4" id="KW-1185">Reference proteome</keyword>
<protein>
    <recommendedName>
        <fullName evidence="5">Integral membrane protein</fullName>
    </recommendedName>
</protein>
<name>A0A496PLV9_9MICC</name>
<evidence type="ECO:0000313" key="3">
    <source>
        <dbReference type="EMBL" id="RKW71531.1"/>
    </source>
</evidence>
<feature type="signal peptide" evidence="2">
    <location>
        <begin position="1"/>
        <end position="20"/>
    </location>
</feature>
<organism evidence="3 4">
    <name type="scientific">Galactobacter caseinivorans</name>
    <dbReference type="NCBI Taxonomy" id="2676123"/>
    <lineage>
        <taxon>Bacteria</taxon>
        <taxon>Bacillati</taxon>
        <taxon>Actinomycetota</taxon>
        <taxon>Actinomycetes</taxon>
        <taxon>Micrococcales</taxon>
        <taxon>Micrococcaceae</taxon>
        <taxon>Galactobacter</taxon>
    </lineage>
</organism>
<keyword evidence="1" id="KW-1133">Transmembrane helix</keyword>
<comment type="caution">
    <text evidence="3">The sequence shown here is derived from an EMBL/GenBank/DDBJ whole genome shotgun (WGS) entry which is preliminary data.</text>
</comment>
<evidence type="ECO:0000256" key="1">
    <source>
        <dbReference type="SAM" id="Phobius"/>
    </source>
</evidence>
<accession>A0A496PLV9</accession>
<dbReference type="RefSeq" id="WP_121483794.1">
    <property type="nucleotide sequence ID" value="NZ_QQXL01000001.1"/>
</dbReference>
<evidence type="ECO:0008006" key="5">
    <source>
        <dbReference type="Google" id="ProtNLM"/>
    </source>
</evidence>
<feature type="transmembrane region" description="Helical" evidence="1">
    <location>
        <begin position="188"/>
        <end position="206"/>
    </location>
</feature>
<gene>
    <name evidence="3" type="ORF">DWQ67_01405</name>
</gene>